<dbReference type="Pfam" id="PF02719">
    <property type="entry name" value="Polysacc_synt_2"/>
    <property type="match status" value="1"/>
</dbReference>
<feature type="transmembrane region" description="Helical" evidence="2">
    <location>
        <begin position="50"/>
        <end position="73"/>
    </location>
</feature>
<dbReference type="RefSeq" id="WP_252094097.1">
    <property type="nucleotide sequence ID" value="NZ_JACIDV010000001.1"/>
</dbReference>
<feature type="transmembrane region" description="Helical" evidence="2">
    <location>
        <begin position="85"/>
        <end position="111"/>
    </location>
</feature>
<keyword evidence="2" id="KW-1133">Transmembrane helix</keyword>
<protein>
    <submittedName>
        <fullName evidence="4">FlaA1/EpsC-like NDP-sugar epimerase</fullName>
    </submittedName>
</protein>
<dbReference type="PANTHER" id="PTHR43318">
    <property type="entry name" value="UDP-N-ACETYLGLUCOSAMINE 4,6-DEHYDRATASE"/>
    <property type="match status" value="1"/>
</dbReference>
<feature type="transmembrane region" description="Helical" evidence="2">
    <location>
        <begin position="20"/>
        <end position="38"/>
    </location>
</feature>
<evidence type="ECO:0000313" key="4">
    <source>
        <dbReference type="EMBL" id="MBB3944590.1"/>
    </source>
</evidence>
<dbReference type="CDD" id="cd05237">
    <property type="entry name" value="UDP_invert_4-6DH_SDR_e"/>
    <property type="match status" value="1"/>
</dbReference>
<dbReference type="AlphaFoldDB" id="A0A7W6C2M1"/>
<dbReference type="SUPFAM" id="SSF51735">
    <property type="entry name" value="NAD(P)-binding Rossmann-fold domains"/>
    <property type="match status" value="2"/>
</dbReference>
<evidence type="ECO:0000256" key="1">
    <source>
        <dbReference type="ARBA" id="ARBA00007430"/>
    </source>
</evidence>
<sequence>MIEDKYVQQILNLPRSTKRALAVIVDASFCVLTIWLAFCFRLNDWVALEGIQLLTIPVSLAIALPIFITMGLYRAIFRFMGWAAFIAVIKAVTIYGLAFMAIFTAVSFPGIPRTVGILQPLLLLIAIGLSRFTTRYFLYEAYNRILRQSTRRNVLIYGAGIEGRQFASVLSRSVEFHLCGYLDDDRNLQGSLIGGVKVFKPEQIVDICARLNIRTVLLALPKIDRKRRNDIIEELRGARVAVRTVPDLGALAIGKAQTADMQELDVEDLLGREPVLPNQDLLERNVRGKVVLVTGAAGSIGSELCRGLIKSNPSMLILLDQSEFGLYALEAELVKDGETNPQIIPLLADVCDETRISKIMQTWQPATVYHAAAYKHVPLVEQNPVEGVKTNVFGTLIVAKAAIDAGVENVILVSTDKAVRPTNVMGATKRLAEMCLQALAADGSKTVLSMVRFGNVLGSSGSVVPLFRQQIREGGPITLTHPDITRFFMTISEATQLVVQAGAMGKGGDVFVLDMGEPIKIIDLARRMVELSGHTIQDERYPGGDISITMTGLRPGEKLFEEMLIGDNPEPTEHPKVMRAREKFIAWSEFEPRLDTLLTIAAGGDAAAIKLCLSELVEDYKPLDRIVDHVFVRDGQRVDCVTEPFK</sequence>
<gene>
    <name evidence="4" type="ORF">GGQ73_000513</name>
</gene>
<keyword evidence="2" id="KW-0472">Membrane</keyword>
<dbReference type="PANTHER" id="PTHR43318:SF1">
    <property type="entry name" value="POLYSACCHARIDE BIOSYNTHESIS PROTEIN EPSC-RELATED"/>
    <property type="match status" value="1"/>
</dbReference>
<accession>A0A7W6C2M1</accession>
<dbReference type="InterPro" id="IPR051203">
    <property type="entry name" value="Polysaccharide_Synthase-Rel"/>
</dbReference>
<name>A0A7W6C2M1_9HYPH</name>
<dbReference type="Proteomes" id="UP000565286">
    <property type="component" value="Unassembled WGS sequence"/>
</dbReference>
<comment type="similarity">
    <text evidence="1">Belongs to the polysaccharide synthase family.</text>
</comment>
<keyword evidence="2" id="KW-0812">Transmembrane</keyword>
<evidence type="ECO:0000259" key="3">
    <source>
        <dbReference type="Pfam" id="PF02719"/>
    </source>
</evidence>
<proteinExistence type="inferred from homology"/>
<reference evidence="4 5" key="1">
    <citation type="submission" date="2020-08" db="EMBL/GenBank/DDBJ databases">
        <title>Genomic Encyclopedia of Type Strains, Phase IV (KMG-IV): sequencing the most valuable type-strain genomes for metagenomic binning, comparative biology and taxonomic classification.</title>
        <authorList>
            <person name="Goeker M."/>
        </authorList>
    </citation>
    <scope>NUCLEOTIDE SEQUENCE [LARGE SCALE GENOMIC DNA]</scope>
    <source>
        <strain evidence="4 5">DSM 26438</strain>
    </source>
</reference>
<evidence type="ECO:0000256" key="2">
    <source>
        <dbReference type="SAM" id="Phobius"/>
    </source>
</evidence>
<dbReference type="InterPro" id="IPR003869">
    <property type="entry name" value="Polysac_CapD-like"/>
</dbReference>
<organism evidence="4 5">
    <name type="scientific">Rhizobium skierniewicense</name>
    <dbReference type="NCBI Taxonomy" id="984260"/>
    <lineage>
        <taxon>Bacteria</taxon>
        <taxon>Pseudomonadati</taxon>
        <taxon>Pseudomonadota</taxon>
        <taxon>Alphaproteobacteria</taxon>
        <taxon>Hyphomicrobiales</taxon>
        <taxon>Rhizobiaceae</taxon>
        <taxon>Rhizobium/Agrobacterium group</taxon>
        <taxon>Rhizobium</taxon>
    </lineage>
</organism>
<evidence type="ECO:0000313" key="5">
    <source>
        <dbReference type="Proteomes" id="UP000565286"/>
    </source>
</evidence>
<keyword evidence="5" id="KW-1185">Reference proteome</keyword>
<feature type="domain" description="Polysaccharide biosynthesis protein CapD-like" evidence="3">
    <location>
        <begin position="291"/>
        <end position="581"/>
    </location>
</feature>
<dbReference type="InterPro" id="IPR036291">
    <property type="entry name" value="NAD(P)-bd_dom_sf"/>
</dbReference>
<comment type="caution">
    <text evidence="4">The sequence shown here is derived from an EMBL/GenBank/DDBJ whole genome shotgun (WGS) entry which is preliminary data.</text>
</comment>
<dbReference type="Gene3D" id="3.40.50.720">
    <property type="entry name" value="NAD(P)-binding Rossmann-like Domain"/>
    <property type="match status" value="2"/>
</dbReference>
<dbReference type="EMBL" id="JACIDV010000001">
    <property type="protein sequence ID" value="MBB3944590.1"/>
    <property type="molecule type" value="Genomic_DNA"/>
</dbReference>